<reference evidence="2" key="1">
    <citation type="journal article" date="2014" name="Front. Microbiol.">
        <title>High frequency of phylogenetically diverse reductive dehalogenase-homologous genes in deep subseafloor sedimentary metagenomes.</title>
        <authorList>
            <person name="Kawai M."/>
            <person name="Futagami T."/>
            <person name="Toyoda A."/>
            <person name="Takaki Y."/>
            <person name="Nishi S."/>
            <person name="Hori S."/>
            <person name="Arai W."/>
            <person name="Tsubouchi T."/>
            <person name="Morono Y."/>
            <person name="Uchiyama I."/>
            <person name="Ito T."/>
            <person name="Fujiyama A."/>
            <person name="Inagaki F."/>
            <person name="Takami H."/>
        </authorList>
    </citation>
    <scope>NUCLEOTIDE SEQUENCE</scope>
    <source>
        <strain evidence="2">Expedition CK06-06</strain>
    </source>
</reference>
<dbReference type="AlphaFoldDB" id="X1AJL6"/>
<comment type="caution">
    <text evidence="2">The sequence shown here is derived from an EMBL/GenBank/DDBJ whole genome shotgun (WGS) entry which is preliminary data.</text>
</comment>
<evidence type="ECO:0000313" key="2">
    <source>
        <dbReference type="EMBL" id="GAG60196.1"/>
    </source>
</evidence>
<feature type="transmembrane region" description="Helical" evidence="1">
    <location>
        <begin position="6"/>
        <end position="24"/>
    </location>
</feature>
<protein>
    <submittedName>
        <fullName evidence="2">Uncharacterized protein</fullName>
    </submittedName>
</protein>
<proteinExistence type="predicted"/>
<evidence type="ECO:0000256" key="1">
    <source>
        <dbReference type="SAM" id="Phobius"/>
    </source>
</evidence>
<keyword evidence="1" id="KW-0472">Membrane</keyword>
<dbReference type="EMBL" id="BART01008938">
    <property type="protein sequence ID" value="GAG60196.1"/>
    <property type="molecule type" value="Genomic_DNA"/>
</dbReference>
<name>X1AJL6_9ZZZZ</name>
<keyword evidence="1" id="KW-0812">Transmembrane</keyword>
<organism evidence="2">
    <name type="scientific">marine sediment metagenome</name>
    <dbReference type="NCBI Taxonomy" id="412755"/>
    <lineage>
        <taxon>unclassified sequences</taxon>
        <taxon>metagenomes</taxon>
        <taxon>ecological metagenomes</taxon>
    </lineage>
</organism>
<keyword evidence="1" id="KW-1133">Transmembrane helix</keyword>
<sequence length="246" mass="29219">MCKYTLLIGLLSILISIFICYLIFNSNKTYNENYDNKSILRSLYNDDSYLFNEDNDFYLLNLKDVNEIKYVDETMMLNIILNDEIIDKMVKFLKKNKKSYVITLPEVITSLPPYSFLALSYWKINRTTCKNNFLKYTKCSSDIKRYPIEFMFNPCIIASSKKNTVKILEIPNPYNPFNSISKYKKKAVKIFYDRVVEYKGNFYFDPTVDWFEEELAIELQIKIDKFLGGNKNNSPWCFFNTSKNFK</sequence>
<accession>X1AJL6</accession>
<gene>
    <name evidence="2" type="ORF">S01H4_19957</name>
</gene>